<dbReference type="GeneID" id="27369952"/>
<protein>
    <submittedName>
        <fullName evidence="2">Uncharacterized protein</fullName>
    </submittedName>
</protein>
<feature type="region of interest" description="Disordered" evidence="1">
    <location>
        <begin position="101"/>
        <end position="180"/>
    </location>
</feature>
<proteinExistence type="predicted"/>
<evidence type="ECO:0000313" key="2">
    <source>
        <dbReference type="EMBL" id="EMS18408.1"/>
    </source>
</evidence>
<reference evidence="2 3" key="1">
    <citation type="journal article" date="2012" name="Nat. Commun.">
        <title>A multi-omic map of the lipid-producing yeast Rhodosporidium toruloides.</title>
        <authorList>
            <person name="Zhu Z."/>
            <person name="Zhang S."/>
            <person name="Liu H."/>
            <person name="Shen H."/>
            <person name="Lin X."/>
            <person name="Yang F."/>
            <person name="Zhou Y.J."/>
            <person name="Jin G."/>
            <person name="Ye M."/>
            <person name="Zou H."/>
            <person name="Zou H."/>
            <person name="Zhao Z.K."/>
        </authorList>
    </citation>
    <scope>NUCLEOTIDE SEQUENCE [LARGE SCALE GENOMIC DNA]</scope>
    <source>
        <strain evidence="2 3">NP11</strain>
    </source>
</reference>
<evidence type="ECO:0000313" key="3">
    <source>
        <dbReference type="Proteomes" id="UP000016926"/>
    </source>
</evidence>
<dbReference type="RefSeq" id="XP_016269527.1">
    <property type="nucleotide sequence ID" value="XM_016419600.1"/>
</dbReference>
<dbReference type="EMBL" id="KB722680">
    <property type="protein sequence ID" value="EMS18408.1"/>
    <property type="molecule type" value="Genomic_DNA"/>
</dbReference>
<sequence>MLPALLLLATTALALPTAPRAFLKDNVLIEWSATLDPRQLADIPQGVQLLDHWPRITNNTKPDIPDNQIHKSSPVILGFLDESNPGSGYNLDVPMEETLTDAGTQSTLSATSLSTPELADEEAKRAAGVGDDEVGKLKGGLAGGRSGRRRGPKMFRPSQGSSSLSSADESGWEEDEEERATRLEREVARLGRLGSSTLAGPDGLVKGGTMLPKSLSSLKQAHRAALLAEWTRRWTLSSSPGAGLRSVDARPPGPPFIRALHSLDRVHSTLLARLRLDFNDLGSSKARMGLGTGLCECGEVVETRQHFILECSLYTDERQRLQREIGSSNLKMDKIFSPRFFRPLLRYILATYRFPQLYAPLPLVAPVASGGSPS</sequence>
<dbReference type="OrthoDB" id="2339190at2759"/>
<evidence type="ECO:0000256" key="1">
    <source>
        <dbReference type="SAM" id="MobiDB-lite"/>
    </source>
</evidence>
<keyword evidence="3" id="KW-1185">Reference proteome</keyword>
<feature type="compositionally biased region" description="Low complexity" evidence="1">
    <location>
        <begin position="104"/>
        <end position="115"/>
    </location>
</feature>
<dbReference type="HOGENOM" id="CLU_739993_0_0_1"/>
<name>M7XE67_RHOT1</name>
<organism evidence="2 3">
    <name type="scientific">Rhodotorula toruloides (strain NP11)</name>
    <name type="common">Yeast</name>
    <name type="synonym">Rhodosporidium toruloides</name>
    <dbReference type="NCBI Taxonomy" id="1130832"/>
    <lineage>
        <taxon>Eukaryota</taxon>
        <taxon>Fungi</taxon>
        <taxon>Dikarya</taxon>
        <taxon>Basidiomycota</taxon>
        <taxon>Pucciniomycotina</taxon>
        <taxon>Microbotryomycetes</taxon>
        <taxon>Sporidiobolales</taxon>
        <taxon>Sporidiobolaceae</taxon>
        <taxon>Rhodotorula</taxon>
    </lineage>
</organism>
<feature type="compositionally biased region" description="Low complexity" evidence="1">
    <location>
        <begin position="158"/>
        <end position="169"/>
    </location>
</feature>
<dbReference type="AlphaFoldDB" id="M7XE67"/>
<accession>M7XE67</accession>
<dbReference type="Proteomes" id="UP000016926">
    <property type="component" value="Unassembled WGS sequence"/>
</dbReference>
<gene>
    <name evidence="2" type="ORF">RHTO_05939</name>
</gene>